<evidence type="ECO:0000313" key="2">
    <source>
        <dbReference type="EMBL" id="OUC46448.1"/>
    </source>
</evidence>
<protein>
    <submittedName>
        <fullName evidence="2">Uncharacterized protein</fullName>
    </submittedName>
</protein>
<proteinExistence type="predicted"/>
<reference evidence="2 3" key="1">
    <citation type="submission" date="2015-04" db="EMBL/GenBank/DDBJ databases">
        <title>Draft genome of the roundworm Trichinella nativa.</title>
        <authorList>
            <person name="Mitreva M."/>
        </authorList>
    </citation>
    <scope>NUCLEOTIDE SEQUENCE [LARGE SCALE GENOMIC DNA]</scope>
    <source>
        <strain evidence="2 3">ISS45</strain>
    </source>
</reference>
<name>A0A1Y3ETQ8_9BILA</name>
<accession>A0A1Y3ETQ8</accession>
<feature type="region of interest" description="Disordered" evidence="1">
    <location>
        <begin position="1"/>
        <end position="31"/>
    </location>
</feature>
<evidence type="ECO:0000256" key="1">
    <source>
        <dbReference type="SAM" id="MobiDB-lite"/>
    </source>
</evidence>
<gene>
    <name evidence="2" type="ORF">D917_07716</name>
</gene>
<dbReference type="EMBL" id="LVZM01006760">
    <property type="protein sequence ID" value="OUC46448.1"/>
    <property type="molecule type" value="Genomic_DNA"/>
</dbReference>
<sequence>MHVRQAVKSQSWDANKNKPHFSNGASSITPACAPKRDFSFPVEHLSTLNRCKIHLIIMLSLYESLYCPPGILRWNVVISVKIDSDMQQQR</sequence>
<organism evidence="2 3">
    <name type="scientific">Trichinella nativa</name>
    <dbReference type="NCBI Taxonomy" id="6335"/>
    <lineage>
        <taxon>Eukaryota</taxon>
        <taxon>Metazoa</taxon>
        <taxon>Ecdysozoa</taxon>
        <taxon>Nematoda</taxon>
        <taxon>Enoplea</taxon>
        <taxon>Dorylaimia</taxon>
        <taxon>Trichinellida</taxon>
        <taxon>Trichinellidae</taxon>
        <taxon>Trichinella</taxon>
    </lineage>
</organism>
<comment type="caution">
    <text evidence="2">The sequence shown here is derived from an EMBL/GenBank/DDBJ whole genome shotgun (WGS) entry which is preliminary data.</text>
</comment>
<dbReference type="AlphaFoldDB" id="A0A1Y3ETQ8"/>
<dbReference type="Proteomes" id="UP000243006">
    <property type="component" value="Unassembled WGS sequence"/>
</dbReference>
<evidence type="ECO:0000313" key="3">
    <source>
        <dbReference type="Proteomes" id="UP000243006"/>
    </source>
</evidence>